<feature type="compositionally biased region" description="Polar residues" evidence="5">
    <location>
        <begin position="697"/>
        <end position="706"/>
    </location>
</feature>
<feature type="compositionally biased region" description="Low complexity" evidence="5">
    <location>
        <begin position="787"/>
        <end position="809"/>
    </location>
</feature>
<proteinExistence type="inferred from homology"/>
<dbReference type="EMBL" id="JAABOA010002316">
    <property type="protein sequence ID" value="KAF9580046.1"/>
    <property type="molecule type" value="Genomic_DNA"/>
</dbReference>
<evidence type="ECO:0000313" key="7">
    <source>
        <dbReference type="EMBL" id="KAF9580046.1"/>
    </source>
</evidence>
<dbReference type="Pfam" id="PF08167">
    <property type="entry name" value="RIX1"/>
    <property type="match status" value="1"/>
</dbReference>
<evidence type="ECO:0000256" key="5">
    <source>
        <dbReference type="SAM" id="MobiDB-lite"/>
    </source>
</evidence>
<feature type="compositionally biased region" description="Acidic residues" evidence="5">
    <location>
        <begin position="811"/>
        <end position="827"/>
    </location>
</feature>
<comment type="caution">
    <text evidence="7">The sequence shown here is derived from an EMBL/GenBank/DDBJ whole genome shotgun (WGS) entry which is preliminary data.</text>
</comment>
<feature type="compositionally biased region" description="Acidic residues" evidence="5">
    <location>
        <begin position="858"/>
        <end position="884"/>
    </location>
</feature>
<dbReference type="InterPro" id="IPR012583">
    <property type="entry name" value="RIX1_N"/>
</dbReference>
<feature type="region of interest" description="Disordered" evidence="5">
    <location>
        <begin position="478"/>
        <end position="504"/>
    </location>
</feature>
<feature type="domain" description="Pre-rRNA-processing protein RIX1 N-terminal" evidence="6">
    <location>
        <begin position="39"/>
        <end position="209"/>
    </location>
</feature>
<comment type="similarity">
    <text evidence="2">Belongs to the RIX1/PELP1 family.</text>
</comment>
<dbReference type="GO" id="GO:0006364">
    <property type="term" value="P:rRNA processing"/>
    <property type="evidence" value="ECO:0007669"/>
    <property type="project" value="TreeGrafter"/>
</dbReference>
<protein>
    <recommendedName>
        <fullName evidence="3">Pre-rRNA-processing protein RIX1</fullName>
    </recommendedName>
</protein>
<sequence length="884" mass="96267">MASVVQATPSSLLDTLNRRYLKDDLMVHHFVPQVIETITHYKLLHDRHHFEVSSGQQQQQSTQHRIWVQRIRSLLESQQPGARWAGVCFVRITAQQSQAMFTDHVRSWVTLLVGMLSKNESVSSLEAIITTLSELFAKTSKRPDLKSDVSSKYLPDFYNHVLNHRDKKALLPTIFKALAQSVTLFPTTFRLAVDRTEGLCVAYLDGQFSQEPALVKEAATCFAALHRAGGKNPNHPTERFTPSEQWRHNLQEIVKAMHRCLNVLFATVDEDKVDASEIAGRNKYFIGMAQLSSDSIMRYPQTFARFSSLSIALMACLSCPTKDAVHLPLNSLVALLTRIYNIHSNTPMSDARGVDQQEYFSLVSGISSLHLSANEVLKTMLASVPDYLVRHLALLGTISVKAIRISSSSGNGLGGAVGVTSSAFRMSTFSVVEACIRAFGIPYVNMIHAPLMLALLEDLRMPTAKVVNPLELGVTGGAAQRGGQANGPSNKHKGGAGKHRRGNAAAVESLSSMEEIVSPEIFSSALHLLSLVLTTAGPNLPPHARAAADTLVVSHLMNSQFQANPIEQPQMLSTDAALSHNSFYSGPVRAQLYQTLTASVSAPAETLSSLLPLGTALFKAGLNDPEKYVRDQCSTAMTICDLIMHARMPPMQRARTSASQAGAGKSEKPVQEAGETLFGTFGATAIKKTAAGSSVKTFAQAQQNREASFEEEEEEEEEEDEEETGSVEPENRKKQDSTVAMMDVDSKSSQQTIASLAQLSKATMVANEALVSSTRLFKESLVQVNGSETSSSTIATTTTSMTMTSASESNAMDEDDNEEEEGEEEEDAKSLFSSTRTMTTSTTTTTKVTALPTRANEGPEDEDTEIPDIDMGDDDDDDDEEEDD</sequence>
<dbReference type="PANTHER" id="PTHR34105:SF1">
    <property type="entry name" value="PROLINE-, GLUTAMIC ACID- AND LEUCINE-RICH PROTEIN 1"/>
    <property type="match status" value="1"/>
</dbReference>
<keyword evidence="4" id="KW-0539">Nucleus</keyword>
<feature type="region of interest" description="Disordered" evidence="5">
    <location>
        <begin position="651"/>
        <end position="670"/>
    </location>
</feature>
<dbReference type="AlphaFoldDB" id="A0A9P6KCP1"/>
<dbReference type="InterPro" id="IPR016024">
    <property type="entry name" value="ARM-type_fold"/>
</dbReference>
<keyword evidence="8" id="KW-1185">Reference proteome</keyword>
<feature type="region of interest" description="Disordered" evidence="5">
    <location>
        <begin position="697"/>
        <end position="738"/>
    </location>
</feature>
<evidence type="ECO:0000256" key="2">
    <source>
        <dbReference type="ARBA" id="ARBA00010511"/>
    </source>
</evidence>
<dbReference type="SUPFAM" id="SSF48371">
    <property type="entry name" value="ARM repeat"/>
    <property type="match status" value="1"/>
</dbReference>
<evidence type="ECO:0000256" key="4">
    <source>
        <dbReference type="ARBA" id="ARBA00023242"/>
    </source>
</evidence>
<dbReference type="GO" id="GO:0005634">
    <property type="term" value="C:nucleus"/>
    <property type="evidence" value="ECO:0007669"/>
    <property type="project" value="UniProtKB-SubCell"/>
</dbReference>
<evidence type="ECO:0000313" key="8">
    <source>
        <dbReference type="Proteomes" id="UP000780801"/>
    </source>
</evidence>
<feature type="compositionally biased region" description="Acidic residues" evidence="5">
    <location>
        <begin position="709"/>
        <end position="725"/>
    </location>
</feature>
<evidence type="ECO:0000259" key="6">
    <source>
        <dbReference type="Pfam" id="PF08167"/>
    </source>
</evidence>
<feature type="compositionally biased region" description="Basic residues" evidence="5">
    <location>
        <begin position="490"/>
        <end position="502"/>
    </location>
</feature>
<dbReference type="Proteomes" id="UP000780801">
    <property type="component" value="Unassembled WGS sequence"/>
</dbReference>
<evidence type="ECO:0000256" key="3">
    <source>
        <dbReference type="ARBA" id="ARBA00021502"/>
    </source>
</evidence>
<gene>
    <name evidence="7" type="ORF">BGW38_003459</name>
</gene>
<dbReference type="PANTHER" id="PTHR34105">
    <property type="entry name" value="PROLINE-, GLUTAMIC ACID- AND LEUCINE-RICH PROTEIN 1"/>
    <property type="match status" value="1"/>
</dbReference>
<organism evidence="7 8">
    <name type="scientific">Lunasporangiospora selenospora</name>
    <dbReference type="NCBI Taxonomy" id="979761"/>
    <lineage>
        <taxon>Eukaryota</taxon>
        <taxon>Fungi</taxon>
        <taxon>Fungi incertae sedis</taxon>
        <taxon>Mucoromycota</taxon>
        <taxon>Mortierellomycotina</taxon>
        <taxon>Mortierellomycetes</taxon>
        <taxon>Mortierellales</taxon>
        <taxon>Mortierellaceae</taxon>
        <taxon>Lunasporangiospora</taxon>
    </lineage>
</organism>
<reference evidence="7" key="1">
    <citation type="journal article" date="2020" name="Fungal Divers.">
        <title>Resolving the Mortierellaceae phylogeny through synthesis of multi-gene phylogenetics and phylogenomics.</title>
        <authorList>
            <person name="Vandepol N."/>
            <person name="Liber J."/>
            <person name="Desiro A."/>
            <person name="Na H."/>
            <person name="Kennedy M."/>
            <person name="Barry K."/>
            <person name="Grigoriev I.V."/>
            <person name="Miller A.N."/>
            <person name="O'Donnell K."/>
            <person name="Stajich J.E."/>
            <person name="Bonito G."/>
        </authorList>
    </citation>
    <scope>NUCLEOTIDE SEQUENCE</scope>
    <source>
        <strain evidence="7">KOD1015</strain>
    </source>
</reference>
<feature type="region of interest" description="Disordered" evidence="5">
    <location>
        <begin position="782"/>
        <end position="884"/>
    </location>
</feature>
<dbReference type="OrthoDB" id="20900at2759"/>
<comment type="subcellular location">
    <subcellularLocation>
        <location evidence="1">Nucleus</location>
    </subcellularLocation>
</comment>
<accession>A0A9P6KCP1</accession>
<feature type="compositionally biased region" description="Low complexity" evidence="5">
    <location>
        <begin position="835"/>
        <end position="853"/>
    </location>
</feature>
<evidence type="ECO:0000256" key="1">
    <source>
        <dbReference type="ARBA" id="ARBA00004123"/>
    </source>
</evidence>
<name>A0A9P6KCP1_9FUNG</name>